<evidence type="ECO:0000313" key="1">
    <source>
        <dbReference type="EMBL" id="KAB8301499.1"/>
    </source>
</evidence>
<sequence>MHSQSDFEQSSKYLLLRPPRPLQYSTSSVLQQLLAPFPFIARDINDTGRYLLVAYADTFTRFHPINRL</sequence>
<accession>A0A5N6KDF8</accession>
<reference evidence="1 2" key="1">
    <citation type="submission" date="2019-06" db="EMBL/GenBank/DDBJ databases">
        <title>Genome Sequence of the Brown Rot Fungal Pathogen Monilinia laxa.</title>
        <authorList>
            <person name="De Miccolis Angelini R.M."/>
            <person name="Landi L."/>
            <person name="Abate D."/>
            <person name="Pollastro S."/>
            <person name="Romanazzi G."/>
            <person name="Faretra F."/>
        </authorList>
    </citation>
    <scope>NUCLEOTIDE SEQUENCE [LARGE SCALE GENOMIC DNA]</scope>
    <source>
        <strain evidence="1 2">Mlax316</strain>
    </source>
</reference>
<evidence type="ECO:0000313" key="2">
    <source>
        <dbReference type="Proteomes" id="UP000326757"/>
    </source>
</evidence>
<dbReference type="AlphaFoldDB" id="A0A5N6KDF8"/>
<dbReference type="EMBL" id="VIGI01000004">
    <property type="protein sequence ID" value="KAB8301499.1"/>
    <property type="molecule type" value="Genomic_DNA"/>
</dbReference>
<keyword evidence="2" id="KW-1185">Reference proteome</keyword>
<comment type="caution">
    <text evidence="1">The sequence shown here is derived from an EMBL/GenBank/DDBJ whole genome shotgun (WGS) entry which is preliminary data.</text>
</comment>
<organism evidence="1 2">
    <name type="scientific">Monilinia laxa</name>
    <name type="common">Brown rot fungus</name>
    <name type="synonym">Sclerotinia laxa</name>
    <dbReference type="NCBI Taxonomy" id="61186"/>
    <lineage>
        <taxon>Eukaryota</taxon>
        <taxon>Fungi</taxon>
        <taxon>Dikarya</taxon>
        <taxon>Ascomycota</taxon>
        <taxon>Pezizomycotina</taxon>
        <taxon>Leotiomycetes</taxon>
        <taxon>Helotiales</taxon>
        <taxon>Sclerotiniaceae</taxon>
        <taxon>Monilinia</taxon>
    </lineage>
</organism>
<proteinExistence type="predicted"/>
<dbReference type="Proteomes" id="UP000326757">
    <property type="component" value="Unassembled WGS sequence"/>
</dbReference>
<protein>
    <submittedName>
        <fullName evidence="1">Uncharacterized protein</fullName>
    </submittedName>
</protein>
<gene>
    <name evidence="1" type="ORF">EYC80_003352</name>
</gene>
<name>A0A5N6KDF8_MONLA</name>